<keyword evidence="10" id="KW-0539">Nucleus</keyword>
<sequence length="311" mass="35064">MELLWVAAREDNPERPLRDQMDPLALPDHEVLRKYRLPRQLIMDLVDILKEDLQRRTNRSSPLSVALQVMVGLRFFASGSFQTVLGDTVGVSQPSVSRTVNSVSRALCRKASTFIRFPSSAAEQIQVKMGFFELAGFPNVLGMVDGTHVGIMNAFVNRKNFHSINVQIVCDATLKITNLVAKWPWQTHDSFILQTSALGIKFNKGQIPDGWLLGDSGYPLIPWLMTPILCRATAAEERYTDTQRKTCSSRFRCIDRSGGILLYTPEQLLYLCVLLGLYLYMVVVDSDHSPFFRTLTNVSYLCQLANLDVDV</sequence>
<dbReference type="PANTHER" id="PTHR22930:SF267">
    <property type="entry name" value="NUCLEASE HARBI1-RELATED"/>
    <property type="match status" value="1"/>
</dbReference>
<dbReference type="GO" id="GO:0046872">
    <property type="term" value="F:metal ion binding"/>
    <property type="evidence" value="ECO:0007669"/>
    <property type="project" value="UniProtKB-KW"/>
</dbReference>
<dbReference type="GO" id="GO:0016787">
    <property type="term" value="F:hydrolase activity"/>
    <property type="evidence" value="ECO:0007669"/>
    <property type="project" value="UniProtKB-KW"/>
</dbReference>
<accession>A0A667XA86</accession>
<dbReference type="Pfam" id="PF13359">
    <property type="entry name" value="DDE_Tnp_4"/>
    <property type="match status" value="1"/>
</dbReference>
<evidence type="ECO:0000256" key="9">
    <source>
        <dbReference type="ARBA" id="ARBA00022801"/>
    </source>
</evidence>
<evidence type="ECO:0000256" key="12">
    <source>
        <dbReference type="ARBA" id="ARBA00045850"/>
    </source>
</evidence>
<reference evidence="14" key="2">
    <citation type="submission" date="2025-08" db="UniProtKB">
        <authorList>
            <consortium name="Ensembl"/>
        </authorList>
    </citation>
    <scope>IDENTIFICATION</scope>
</reference>
<dbReference type="PRINTS" id="PR02086">
    <property type="entry name" value="PUTNUCHARBI1"/>
</dbReference>
<evidence type="ECO:0000256" key="2">
    <source>
        <dbReference type="ARBA" id="ARBA00004123"/>
    </source>
</evidence>
<evidence type="ECO:0000256" key="8">
    <source>
        <dbReference type="ARBA" id="ARBA00022723"/>
    </source>
</evidence>
<evidence type="ECO:0000256" key="10">
    <source>
        <dbReference type="ARBA" id="ARBA00023242"/>
    </source>
</evidence>
<evidence type="ECO:0000313" key="14">
    <source>
        <dbReference type="Ensembl" id="ENSMMDP00005009504.1"/>
    </source>
</evidence>
<comment type="subcellular location">
    <subcellularLocation>
        <location evidence="3">Cytoplasm</location>
    </subcellularLocation>
    <subcellularLocation>
        <location evidence="2">Nucleus</location>
    </subcellularLocation>
</comment>
<comment type="similarity">
    <text evidence="4">Belongs to the HARBI1 family.</text>
</comment>
<dbReference type="GO" id="GO:0004518">
    <property type="term" value="F:nuclease activity"/>
    <property type="evidence" value="ECO:0007669"/>
    <property type="project" value="UniProtKB-KW"/>
</dbReference>
<evidence type="ECO:0000256" key="6">
    <source>
        <dbReference type="ARBA" id="ARBA00022490"/>
    </source>
</evidence>
<name>A0A667XA86_9TELE</name>
<evidence type="ECO:0000256" key="4">
    <source>
        <dbReference type="ARBA" id="ARBA00006958"/>
    </source>
</evidence>
<dbReference type="GeneTree" id="ENSGT00940000154348"/>
<keyword evidence="7" id="KW-0540">Nuclease</keyword>
<keyword evidence="6" id="KW-0963">Cytoplasm</keyword>
<evidence type="ECO:0000256" key="1">
    <source>
        <dbReference type="ARBA" id="ARBA00001968"/>
    </source>
</evidence>
<dbReference type="Proteomes" id="UP000472263">
    <property type="component" value="Chromosome 13"/>
</dbReference>
<evidence type="ECO:0000256" key="5">
    <source>
        <dbReference type="ARBA" id="ARBA00015519"/>
    </source>
</evidence>
<evidence type="ECO:0000259" key="13">
    <source>
        <dbReference type="Pfam" id="PF13359"/>
    </source>
</evidence>
<evidence type="ECO:0000256" key="11">
    <source>
        <dbReference type="ARBA" id="ARBA00030126"/>
    </source>
</evidence>
<organism evidence="14 15">
    <name type="scientific">Myripristis murdjan</name>
    <name type="common">pinecone soldierfish</name>
    <dbReference type="NCBI Taxonomy" id="586833"/>
    <lineage>
        <taxon>Eukaryota</taxon>
        <taxon>Metazoa</taxon>
        <taxon>Chordata</taxon>
        <taxon>Craniata</taxon>
        <taxon>Vertebrata</taxon>
        <taxon>Euteleostomi</taxon>
        <taxon>Actinopterygii</taxon>
        <taxon>Neopterygii</taxon>
        <taxon>Teleostei</taxon>
        <taxon>Neoteleostei</taxon>
        <taxon>Acanthomorphata</taxon>
        <taxon>Holocentriformes</taxon>
        <taxon>Holocentridae</taxon>
        <taxon>Myripristis</taxon>
    </lineage>
</organism>
<dbReference type="InParanoid" id="A0A667XA86"/>
<feature type="domain" description="DDE Tnp4" evidence="13">
    <location>
        <begin position="153"/>
        <end position="240"/>
    </location>
</feature>
<dbReference type="PANTHER" id="PTHR22930">
    <property type="match status" value="1"/>
</dbReference>
<protein>
    <recommendedName>
        <fullName evidence="5">Putative nuclease HARBI1</fullName>
    </recommendedName>
    <alternativeName>
        <fullName evidence="11">Harbinger transposase-derived nuclease</fullName>
    </alternativeName>
</protein>
<dbReference type="InterPro" id="IPR045249">
    <property type="entry name" value="HARBI1-like"/>
</dbReference>
<evidence type="ECO:0000256" key="7">
    <source>
        <dbReference type="ARBA" id="ARBA00022722"/>
    </source>
</evidence>
<keyword evidence="9" id="KW-0378">Hydrolase</keyword>
<dbReference type="GO" id="GO:0005737">
    <property type="term" value="C:cytoplasm"/>
    <property type="evidence" value="ECO:0007669"/>
    <property type="project" value="UniProtKB-SubCell"/>
</dbReference>
<evidence type="ECO:0000313" key="15">
    <source>
        <dbReference type="Proteomes" id="UP000472263"/>
    </source>
</evidence>
<dbReference type="InterPro" id="IPR026103">
    <property type="entry name" value="HARBI1_animal"/>
</dbReference>
<proteinExistence type="inferred from homology"/>
<dbReference type="AlphaFoldDB" id="A0A667XA86"/>
<reference evidence="14" key="1">
    <citation type="submission" date="2019-06" db="EMBL/GenBank/DDBJ databases">
        <authorList>
            <consortium name="Wellcome Sanger Institute Data Sharing"/>
        </authorList>
    </citation>
    <scope>NUCLEOTIDE SEQUENCE [LARGE SCALE GENOMIC DNA]</scope>
</reference>
<dbReference type="InterPro" id="IPR027806">
    <property type="entry name" value="HARBI1_dom"/>
</dbReference>
<dbReference type="Ensembl" id="ENSMMDT00005009807.1">
    <property type="protein sequence ID" value="ENSMMDP00005009504.1"/>
    <property type="gene ID" value="ENSMMDG00005005216.1"/>
</dbReference>
<comment type="cofactor">
    <cofactor evidence="1">
        <name>a divalent metal cation</name>
        <dbReference type="ChEBI" id="CHEBI:60240"/>
    </cofactor>
</comment>
<dbReference type="GO" id="GO:0005634">
    <property type="term" value="C:nucleus"/>
    <property type="evidence" value="ECO:0007669"/>
    <property type="project" value="UniProtKB-SubCell"/>
</dbReference>
<keyword evidence="15" id="KW-1185">Reference proteome</keyword>
<comment type="function">
    <text evidence="12">Transposase-derived protein that may have nuclease activity. Does not have transposase activity.</text>
</comment>
<keyword evidence="8" id="KW-0479">Metal-binding</keyword>
<evidence type="ECO:0000256" key="3">
    <source>
        <dbReference type="ARBA" id="ARBA00004496"/>
    </source>
</evidence>
<reference evidence="14" key="3">
    <citation type="submission" date="2025-09" db="UniProtKB">
        <authorList>
            <consortium name="Ensembl"/>
        </authorList>
    </citation>
    <scope>IDENTIFICATION</scope>
</reference>